<evidence type="ECO:0000313" key="1">
    <source>
        <dbReference type="EMBL" id="WEB38581.1"/>
    </source>
</evidence>
<gene>
    <name evidence="1" type="ORF">MOV08_04220</name>
</gene>
<dbReference type="RefSeq" id="WP_275306318.1">
    <property type="nucleotide sequence ID" value="NZ_CP095749.1"/>
</dbReference>
<keyword evidence="2" id="KW-1185">Reference proteome</keyword>
<proteinExistence type="predicted"/>
<sequence length="125" mass="13622">MRCRDGRGRRPRWNRTRDINGVQAGGLGLCRVPPEKLAELARYGMDAHAPTLRWLADPRRTATVLAALWHLEGSSVDGALTLFGALMAARLVARAEREGADNATSLRSGPLLHGRNAPLDMSCTH</sequence>
<dbReference type="EMBL" id="CP095749">
    <property type="protein sequence ID" value="WEB38581.1"/>
    <property type="molecule type" value="Genomic_DNA"/>
</dbReference>
<reference evidence="1 2" key="1">
    <citation type="submission" date="2022-03" db="EMBL/GenBank/DDBJ databases">
        <title>Streptomyces yunnanensis P86,complete genome.</title>
        <authorList>
            <person name="Chen S."/>
            <person name="Zhang Q."/>
        </authorList>
    </citation>
    <scope>NUCLEOTIDE SEQUENCE [LARGE SCALE GENOMIC DNA]</scope>
    <source>
        <strain evidence="1 2">P86</strain>
    </source>
</reference>
<dbReference type="Proteomes" id="UP001218629">
    <property type="component" value="Chromosome"/>
</dbReference>
<name>A0ABY8A1D8_9ACTN</name>
<evidence type="ECO:0000313" key="2">
    <source>
        <dbReference type="Proteomes" id="UP001218629"/>
    </source>
</evidence>
<organism evidence="1 2">
    <name type="scientific">Streptomyces yunnanensis</name>
    <dbReference type="NCBI Taxonomy" id="156453"/>
    <lineage>
        <taxon>Bacteria</taxon>
        <taxon>Bacillati</taxon>
        <taxon>Actinomycetota</taxon>
        <taxon>Actinomycetes</taxon>
        <taxon>Kitasatosporales</taxon>
        <taxon>Streptomycetaceae</taxon>
        <taxon>Streptomyces</taxon>
    </lineage>
</organism>
<protein>
    <submittedName>
        <fullName evidence="1">Uncharacterized protein</fullName>
    </submittedName>
</protein>
<accession>A0ABY8A1D8</accession>